<proteinExistence type="predicted"/>
<dbReference type="Proteomes" id="UP000190831">
    <property type="component" value="Chromosome C"/>
</dbReference>
<feature type="region of interest" description="Disordered" evidence="1">
    <location>
        <begin position="129"/>
        <end position="149"/>
    </location>
</feature>
<evidence type="ECO:0000256" key="1">
    <source>
        <dbReference type="SAM" id="MobiDB-lite"/>
    </source>
</evidence>
<dbReference type="Pfam" id="PF15700">
    <property type="entry name" value="DUF4667"/>
    <property type="match status" value="1"/>
</dbReference>
<sequence>MLEVLNTPVDAHLVVHYDNQDPSRGRCVTGTSICVGDEFGGRQDSATPFQRRLSASLRVCDLYQCVHSSSGHHALARRFSENISAPRPRQSITRTASYAADNDQRVRYLPEMPALPTWRPLCEASRRSSVDSANEDAVSATSTGSSGGSACGSDAPATHICNVCAPQQDCWVDLSTPCGRHHHRRNSTAIKFRKALYKES</sequence>
<keyword evidence="3" id="KW-1185">Reference proteome</keyword>
<dbReference type="AlphaFoldDB" id="A0A1G4M915"/>
<name>A0A1G4M915_LACFM</name>
<dbReference type="OMA" id="APATHIC"/>
<organism evidence="2 3">
    <name type="scientific">Lachancea fermentati</name>
    <name type="common">Zygosaccharomyces fermentati</name>
    <dbReference type="NCBI Taxonomy" id="4955"/>
    <lineage>
        <taxon>Eukaryota</taxon>
        <taxon>Fungi</taxon>
        <taxon>Dikarya</taxon>
        <taxon>Ascomycota</taxon>
        <taxon>Saccharomycotina</taxon>
        <taxon>Saccharomycetes</taxon>
        <taxon>Saccharomycetales</taxon>
        <taxon>Saccharomycetaceae</taxon>
        <taxon>Lachancea</taxon>
    </lineage>
</organism>
<evidence type="ECO:0000313" key="2">
    <source>
        <dbReference type="EMBL" id="SCW00352.1"/>
    </source>
</evidence>
<reference evidence="2 3" key="1">
    <citation type="submission" date="2016-03" db="EMBL/GenBank/DDBJ databases">
        <authorList>
            <person name="Devillers H."/>
        </authorList>
    </citation>
    <scope>NUCLEOTIDE SEQUENCE [LARGE SCALE GENOMIC DNA]</scope>
    <source>
        <strain evidence="2">CBS 6772</strain>
    </source>
</reference>
<dbReference type="InterPro" id="IPR031426">
    <property type="entry name" value="DUF4667"/>
</dbReference>
<dbReference type="OrthoDB" id="4070131at2759"/>
<evidence type="ECO:0000313" key="3">
    <source>
        <dbReference type="Proteomes" id="UP000190831"/>
    </source>
</evidence>
<gene>
    <name evidence="2" type="ORF">LAFE_0C02300G</name>
</gene>
<accession>A0A1G4M915</accession>
<dbReference type="EMBL" id="LT598485">
    <property type="protein sequence ID" value="SCW00352.1"/>
    <property type="molecule type" value="Genomic_DNA"/>
</dbReference>
<protein>
    <submittedName>
        <fullName evidence="2">LAFE_0C02300g1_1</fullName>
    </submittedName>
</protein>